<feature type="compositionally biased region" description="Polar residues" evidence="1">
    <location>
        <begin position="30"/>
        <end position="41"/>
    </location>
</feature>
<gene>
    <name evidence="2" type="ORF">SD37_10605</name>
</gene>
<evidence type="ECO:0000313" key="2">
    <source>
        <dbReference type="EMBL" id="ANN16046.1"/>
    </source>
</evidence>
<protein>
    <submittedName>
        <fullName evidence="2">Uncharacterized protein</fullName>
    </submittedName>
</protein>
<evidence type="ECO:0000313" key="3">
    <source>
        <dbReference type="Proteomes" id="UP000093695"/>
    </source>
</evidence>
<organism evidence="2 3">
    <name type="scientific">Amycolatopsis orientalis</name>
    <name type="common">Nocardia orientalis</name>
    <dbReference type="NCBI Taxonomy" id="31958"/>
    <lineage>
        <taxon>Bacteria</taxon>
        <taxon>Bacillati</taxon>
        <taxon>Actinomycetota</taxon>
        <taxon>Actinomycetes</taxon>
        <taxon>Pseudonocardiales</taxon>
        <taxon>Pseudonocardiaceae</taxon>
        <taxon>Amycolatopsis</taxon>
    </lineage>
</organism>
<reference evidence="2 3" key="1">
    <citation type="journal article" date="2015" name="Genome Announc.">
        <title>Draft Genome Sequence of Norvancomycin-Producing Strain Amycolatopsis orientalis CPCC200066.</title>
        <authorList>
            <person name="Lei X."/>
            <person name="Yuan F."/>
            <person name="Shi Y."/>
            <person name="Li X."/>
            <person name="Wang L."/>
            <person name="Hong B."/>
        </authorList>
    </citation>
    <scope>NUCLEOTIDE SEQUENCE [LARGE SCALE GENOMIC DNA]</scope>
    <source>
        <strain evidence="2 3">B-37</strain>
    </source>
</reference>
<name>A0A193BUZ8_AMYOR</name>
<dbReference type="EMBL" id="CP016174">
    <property type="protein sequence ID" value="ANN16046.1"/>
    <property type="molecule type" value="Genomic_DNA"/>
</dbReference>
<feature type="region of interest" description="Disordered" evidence="1">
    <location>
        <begin position="105"/>
        <end position="125"/>
    </location>
</feature>
<sequence>MLQRWGAGLTAGATERRMAVRLSQQRLRLLNTSTDTATRAGQGNADPETDSRASELPSVRRLAAAGVLALPGQSAPTPPEMDGPAGKLGGAEEGVSTYRCCDKHLPCPFFSSRSPERKTERKPER</sequence>
<feature type="region of interest" description="Disordered" evidence="1">
    <location>
        <begin position="30"/>
        <end position="92"/>
    </location>
</feature>
<accession>A0A193BUZ8</accession>
<feature type="compositionally biased region" description="Low complexity" evidence="1">
    <location>
        <begin position="59"/>
        <end position="70"/>
    </location>
</feature>
<dbReference type="AlphaFoldDB" id="A0A193BUZ8"/>
<dbReference type="KEGG" id="aori:SD37_10605"/>
<feature type="compositionally biased region" description="Basic and acidic residues" evidence="1">
    <location>
        <begin position="114"/>
        <end position="125"/>
    </location>
</feature>
<dbReference type="Proteomes" id="UP000093695">
    <property type="component" value="Chromosome"/>
</dbReference>
<evidence type="ECO:0000256" key="1">
    <source>
        <dbReference type="SAM" id="MobiDB-lite"/>
    </source>
</evidence>
<keyword evidence="3" id="KW-1185">Reference proteome</keyword>
<proteinExistence type="predicted"/>